<dbReference type="PANTHER" id="PTHR40078">
    <property type="entry name" value="INTEGRAL MEMBRANE PROTEIN-RELATED"/>
    <property type="match status" value="1"/>
</dbReference>
<protein>
    <recommendedName>
        <fullName evidence="4">Membrane protein YczE</fullName>
    </recommendedName>
</protein>
<reference evidence="2" key="1">
    <citation type="submission" date="2020-11" db="EMBL/GenBank/DDBJ databases">
        <title>Nocardioides sp. CBS4Y-1, whole genome shotgun sequence.</title>
        <authorList>
            <person name="Tuo L."/>
        </authorList>
    </citation>
    <scope>NUCLEOTIDE SEQUENCE</scope>
    <source>
        <strain evidence="2">CBS4Y-1</strain>
    </source>
</reference>
<keyword evidence="1" id="KW-0812">Transmembrane</keyword>
<feature type="transmembrane region" description="Helical" evidence="1">
    <location>
        <begin position="119"/>
        <end position="145"/>
    </location>
</feature>
<feature type="transmembrane region" description="Helical" evidence="1">
    <location>
        <begin position="60"/>
        <end position="80"/>
    </location>
</feature>
<dbReference type="Proteomes" id="UP000656804">
    <property type="component" value="Unassembled WGS sequence"/>
</dbReference>
<dbReference type="RefSeq" id="WP_194502376.1">
    <property type="nucleotide sequence ID" value="NZ_JADIVZ010000002.1"/>
</dbReference>
<organism evidence="2 3">
    <name type="scientific">Nocardioides acrostichi</name>
    <dbReference type="NCBI Taxonomy" id="2784339"/>
    <lineage>
        <taxon>Bacteria</taxon>
        <taxon>Bacillati</taxon>
        <taxon>Actinomycetota</taxon>
        <taxon>Actinomycetes</taxon>
        <taxon>Propionibacteriales</taxon>
        <taxon>Nocardioidaceae</taxon>
        <taxon>Nocardioides</taxon>
    </lineage>
</organism>
<feature type="transmembrane region" description="Helical" evidence="1">
    <location>
        <begin position="92"/>
        <end position="113"/>
    </location>
</feature>
<gene>
    <name evidence="2" type="ORF">ISG29_05385</name>
</gene>
<keyword evidence="1" id="KW-1133">Transmembrane helix</keyword>
<keyword evidence="1" id="KW-0472">Membrane</keyword>
<evidence type="ECO:0008006" key="4">
    <source>
        <dbReference type="Google" id="ProtNLM"/>
    </source>
</evidence>
<evidence type="ECO:0000313" key="2">
    <source>
        <dbReference type="EMBL" id="MBF4161115.1"/>
    </source>
</evidence>
<comment type="caution">
    <text evidence="2">The sequence shown here is derived from an EMBL/GenBank/DDBJ whole genome shotgun (WGS) entry which is preliminary data.</text>
</comment>
<name>A0A930UZV7_9ACTN</name>
<keyword evidence="3" id="KW-1185">Reference proteome</keyword>
<dbReference type="PANTHER" id="PTHR40078:SF1">
    <property type="entry name" value="INTEGRAL MEMBRANE PROTEIN"/>
    <property type="match status" value="1"/>
</dbReference>
<dbReference type="InterPro" id="IPR038750">
    <property type="entry name" value="YczE/YyaS-like"/>
</dbReference>
<accession>A0A930UZV7</accession>
<proteinExistence type="predicted"/>
<sequence length="233" mass="23711">MSTLQDAGPFTQLRAGALPARLVQLLLGLALYGWSLALMVRGGMGVAPWAVLDTGIARHAPLSLGGSVIAVSVLLLVAVWPWLGEKPGLGTLLNAVLVGVFVDLSLVVLPAVSSPAVEIVLMVGGVVLNGVATGLYIGAAFGRGARDGVMTGIARRTGRALRPVRTAIELAVLLLGVALGGSLGVGTVVYALAIGPLVQLTLPWFDRGASAAATSGARRQSRLTPSRRSGAMP</sequence>
<dbReference type="EMBL" id="JADIVZ010000002">
    <property type="protein sequence ID" value="MBF4161115.1"/>
    <property type="molecule type" value="Genomic_DNA"/>
</dbReference>
<dbReference type="Pfam" id="PF19700">
    <property type="entry name" value="DUF6198"/>
    <property type="match status" value="1"/>
</dbReference>
<feature type="transmembrane region" description="Helical" evidence="1">
    <location>
        <begin position="166"/>
        <end position="193"/>
    </location>
</feature>
<dbReference type="AlphaFoldDB" id="A0A930UZV7"/>
<feature type="transmembrane region" description="Helical" evidence="1">
    <location>
        <begin position="22"/>
        <end position="40"/>
    </location>
</feature>
<evidence type="ECO:0000313" key="3">
    <source>
        <dbReference type="Proteomes" id="UP000656804"/>
    </source>
</evidence>
<evidence type="ECO:0000256" key="1">
    <source>
        <dbReference type="SAM" id="Phobius"/>
    </source>
</evidence>